<dbReference type="Gene3D" id="2.30.30.140">
    <property type="match status" value="1"/>
</dbReference>
<protein>
    <submittedName>
        <fullName evidence="3">Histone-lysine N-methyltransferase NSD3-like</fullName>
    </submittedName>
</protein>
<dbReference type="SUPFAM" id="SSF63748">
    <property type="entry name" value="Tudor/PWWP/MBT"/>
    <property type="match status" value="1"/>
</dbReference>
<reference evidence="3" key="1">
    <citation type="submission" date="2025-08" db="UniProtKB">
        <authorList>
            <consortium name="Ensembl"/>
        </authorList>
    </citation>
    <scope>IDENTIFICATION</scope>
</reference>
<feature type="region of interest" description="Disordered" evidence="1">
    <location>
        <begin position="1"/>
        <end position="57"/>
    </location>
</feature>
<dbReference type="SMART" id="SM00293">
    <property type="entry name" value="PWWP"/>
    <property type="match status" value="1"/>
</dbReference>
<feature type="compositionally biased region" description="Basic residues" evidence="1">
    <location>
        <begin position="47"/>
        <end position="57"/>
    </location>
</feature>
<organism evidence="3 4">
    <name type="scientific">Seriola lalandi dorsalis</name>
    <dbReference type="NCBI Taxonomy" id="1841481"/>
    <lineage>
        <taxon>Eukaryota</taxon>
        <taxon>Metazoa</taxon>
        <taxon>Chordata</taxon>
        <taxon>Craniata</taxon>
        <taxon>Vertebrata</taxon>
        <taxon>Euteleostomi</taxon>
        <taxon>Actinopterygii</taxon>
        <taxon>Neopterygii</taxon>
        <taxon>Teleostei</taxon>
        <taxon>Neoteleostei</taxon>
        <taxon>Acanthomorphata</taxon>
        <taxon>Carangaria</taxon>
        <taxon>Carangiformes</taxon>
        <taxon>Carangidae</taxon>
        <taxon>Seriola</taxon>
    </lineage>
</organism>
<evidence type="ECO:0000313" key="4">
    <source>
        <dbReference type="Proteomes" id="UP000261360"/>
    </source>
</evidence>
<dbReference type="STRING" id="1841481.ENSSLDP00000008136"/>
<sequence>MRGRRRRGKRVRGCSSRSRNRAWTRAKHRQVQRARQRTPTSSPSQQKHPRPRQRSLRRRLSKLNQRHQRQERDCSLCSSFSSFGNVLVIVPKVHHPSVIQETGFCKEFVIGDLVWSKVGTYPWWPCMVSSDPQMKVHTRINTRGHREYHVQFFGSVAERAWIHEKRIVMYQGKKQFDDLQSETLRKTTNPVERHKVRTNAS</sequence>
<dbReference type="InterPro" id="IPR000313">
    <property type="entry name" value="PWWP_dom"/>
</dbReference>
<evidence type="ECO:0000259" key="2">
    <source>
        <dbReference type="PROSITE" id="PS50812"/>
    </source>
</evidence>
<feature type="compositionally biased region" description="Polar residues" evidence="1">
    <location>
        <begin position="37"/>
        <end position="46"/>
    </location>
</feature>
<dbReference type="AlphaFoldDB" id="A0A3B4WVD6"/>
<keyword evidence="4" id="KW-1185">Reference proteome</keyword>
<dbReference type="Proteomes" id="UP000261360">
    <property type="component" value="Unplaced"/>
</dbReference>
<dbReference type="Pfam" id="PF00855">
    <property type="entry name" value="PWWP"/>
    <property type="match status" value="1"/>
</dbReference>
<feature type="domain" description="PWWP" evidence="2">
    <location>
        <begin position="110"/>
        <end position="172"/>
    </location>
</feature>
<proteinExistence type="predicted"/>
<dbReference type="GeneTree" id="ENSGT00940000155355"/>
<feature type="compositionally biased region" description="Basic residues" evidence="1">
    <location>
        <begin position="1"/>
        <end position="36"/>
    </location>
</feature>
<evidence type="ECO:0000256" key="1">
    <source>
        <dbReference type="SAM" id="MobiDB-lite"/>
    </source>
</evidence>
<dbReference type="GO" id="GO:0005634">
    <property type="term" value="C:nucleus"/>
    <property type="evidence" value="ECO:0007669"/>
    <property type="project" value="TreeGrafter"/>
</dbReference>
<evidence type="ECO:0000313" key="3">
    <source>
        <dbReference type="Ensembl" id="ENSSLDP00000008136.1"/>
    </source>
</evidence>
<dbReference type="Ensembl" id="ENSSLDT00000008402.1">
    <property type="protein sequence ID" value="ENSSLDP00000008136.1"/>
    <property type="gene ID" value="ENSSLDG00000006463.1"/>
</dbReference>
<name>A0A3B4WVD6_SERLL</name>
<dbReference type="PROSITE" id="PS50812">
    <property type="entry name" value="PWWP"/>
    <property type="match status" value="1"/>
</dbReference>
<reference evidence="3" key="2">
    <citation type="submission" date="2025-09" db="UniProtKB">
        <authorList>
            <consortium name="Ensembl"/>
        </authorList>
    </citation>
    <scope>IDENTIFICATION</scope>
</reference>
<accession>A0A3B4WVD6</accession>